<protein>
    <submittedName>
        <fullName evidence="2">Gliding motility-associated C-terminal domain-containing protein</fullName>
    </submittedName>
</protein>
<keyword evidence="3" id="KW-1185">Reference proteome</keyword>
<name>A0A6I3LPY4_9FLAO</name>
<keyword evidence="1" id="KW-0732">Signal</keyword>
<dbReference type="OrthoDB" id="1489185at2"/>
<comment type="caution">
    <text evidence="2">The sequence shown here is derived from an EMBL/GenBank/DDBJ whole genome shotgun (WGS) entry which is preliminary data.</text>
</comment>
<evidence type="ECO:0000313" key="3">
    <source>
        <dbReference type="Proteomes" id="UP000438760"/>
    </source>
</evidence>
<evidence type="ECO:0000256" key="1">
    <source>
        <dbReference type="SAM" id="SignalP"/>
    </source>
</evidence>
<dbReference type="Pfam" id="PF13585">
    <property type="entry name" value="CHU_C"/>
    <property type="match status" value="1"/>
</dbReference>
<evidence type="ECO:0000313" key="2">
    <source>
        <dbReference type="EMBL" id="MTG98711.1"/>
    </source>
</evidence>
<accession>A0A6I3LPY4</accession>
<organism evidence="2 3">
    <name type="scientific">Myroides albus</name>
    <dbReference type="NCBI Taxonomy" id="2562892"/>
    <lineage>
        <taxon>Bacteria</taxon>
        <taxon>Pseudomonadati</taxon>
        <taxon>Bacteroidota</taxon>
        <taxon>Flavobacteriia</taxon>
        <taxon>Flavobacteriales</taxon>
        <taxon>Flavobacteriaceae</taxon>
        <taxon>Myroides</taxon>
    </lineage>
</organism>
<sequence length="424" mass="47580">MRKNVFAILMGLLLFWGESLFAQEKATFVNEGVFHVSSNEVVSVEGDFFNKEEANFKTDGTIYYQGNFVNDNLFYSSPNVTTAKVVFTPNDTKKDKQFISGNGVIEFNDVVFDSPKSNKEAFAVLNDISIQGNVDFKSGIVKVDSLHGGGITFLEKSKWSNASDKSYIDGRVEKEGREEFVFPVGNKGKFRYSKITAPQGLKDVFQSAYTLKDAAFFKARTAKSSVIETLNTNEYWLVEAIDNTKSSVVVTLSWADTTLEKVLENPAETLHVVRWDTAKQMWVDEGGIVDLDSKEVSTISTVKGYGFFTLASIKKEILDDGDIVIYNFVNSGGEYNEYFRILNINKFPNNTVEIFNRWGSLVYRTTNYDSNNNVFRGYSEGKGTTSKNEALPSGTYYYLLKYEVPTATGSEVIKKSGYLHLESN</sequence>
<reference evidence="2 3" key="1">
    <citation type="submission" date="2019-11" db="EMBL/GenBank/DDBJ databases">
        <title>Genome of Strain BIT-d1.</title>
        <authorList>
            <person name="Yang Y."/>
        </authorList>
    </citation>
    <scope>NUCLEOTIDE SEQUENCE [LARGE SCALE GENOMIC DNA]</scope>
    <source>
        <strain evidence="2 3">BIT-d1</strain>
    </source>
</reference>
<dbReference type="RefSeq" id="WP_155092732.1">
    <property type="nucleotide sequence ID" value="NZ_CP102754.1"/>
</dbReference>
<feature type="signal peptide" evidence="1">
    <location>
        <begin position="1"/>
        <end position="22"/>
    </location>
</feature>
<gene>
    <name evidence="2" type="ORF">GJV76_11325</name>
</gene>
<dbReference type="AlphaFoldDB" id="A0A6I3LPY4"/>
<feature type="chain" id="PRO_5026028331" evidence="1">
    <location>
        <begin position="23"/>
        <end position="424"/>
    </location>
</feature>
<proteinExistence type="predicted"/>
<dbReference type="Proteomes" id="UP000438760">
    <property type="component" value="Unassembled WGS sequence"/>
</dbReference>
<dbReference type="EMBL" id="WMJX01000026">
    <property type="protein sequence ID" value="MTG98711.1"/>
    <property type="molecule type" value="Genomic_DNA"/>
</dbReference>